<gene>
    <name evidence="2" type="ORF">METZ01_LOCUS314754</name>
</gene>
<reference evidence="2" key="1">
    <citation type="submission" date="2018-05" db="EMBL/GenBank/DDBJ databases">
        <authorList>
            <person name="Lanie J.A."/>
            <person name="Ng W.-L."/>
            <person name="Kazmierczak K.M."/>
            <person name="Andrzejewski T.M."/>
            <person name="Davidsen T.M."/>
            <person name="Wayne K.J."/>
            <person name="Tettelin H."/>
            <person name="Glass J.I."/>
            <person name="Rusch D."/>
            <person name="Podicherti R."/>
            <person name="Tsui H.-C.T."/>
            <person name="Winkler M.E."/>
        </authorList>
    </citation>
    <scope>NUCLEOTIDE SEQUENCE</scope>
</reference>
<name>A0A382NMM1_9ZZZZ</name>
<evidence type="ECO:0000313" key="2">
    <source>
        <dbReference type="EMBL" id="SVC61900.1"/>
    </source>
</evidence>
<feature type="transmembrane region" description="Helical" evidence="1">
    <location>
        <begin position="38"/>
        <end position="59"/>
    </location>
</feature>
<feature type="non-terminal residue" evidence="2">
    <location>
        <position position="1"/>
    </location>
</feature>
<dbReference type="AlphaFoldDB" id="A0A382NMM1"/>
<accession>A0A382NMM1</accession>
<keyword evidence="1" id="KW-1133">Transmembrane helix</keyword>
<protein>
    <submittedName>
        <fullName evidence="2">Uncharacterized protein</fullName>
    </submittedName>
</protein>
<proteinExistence type="predicted"/>
<keyword evidence="1" id="KW-0812">Transmembrane</keyword>
<sequence length="121" mass="13997">VSKTYIESDSDKAIKEKKHQLLQLVSGLSPERKKKVKLAWMLTLFWFLVGFGPFASIGNTFFSNPNNPALWVPFHMPSLWVWQLVFLGYGIFVMWFLAFHMGLSDPIEEDRIKNAIFSKSN</sequence>
<keyword evidence="1" id="KW-0472">Membrane</keyword>
<evidence type="ECO:0000256" key="1">
    <source>
        <dbReference type="SAM" id="Phobius"/>
    </source>
</evidence>
<organism evidence="2">
    <name type="scientific">marine metagenome</name>
    <dbReference type="NCBI Taxonomy" id="408172"/>
    <lineage>
        <taxon>unclassified sequences</taxon>
        <taxon>metagenomes</taxon>
        <taxon>ecological metagenomes</taxon>
    </lineage>
</organism>
<feature type="transmembrane region" description="Helical" evidence="1">
    <location>
        <begin position="79"/>
        <end position="103"/>
    </location>
</feature>
<dbReference type="EMBL" id="UINC01101242">
    <property type="protein sequence ID" value="SVC61900.1"/>
    <property type="molecule type" value="Genomic_DNA"/>
</dbReference>